<dbReference type="SUPFAM" id="SSF52283">
    <property type="entry name" value="Formate/glycerate dehydrogenase catalytic domain-like"/>
    <property type="match status" value="1"/>
</dbReference>
<comment type="function">
    <text evidence="1">The transhydrogenation between NADH and NADP is coupled to respiration and ATP hydrolysis and functions as a proton pump across the membrane.</text>
</comment>
<feature type="domain" description="Alanine dehydrogenase/pyridine nucleotide transhydrogenase NAD(H)-binding" evidence="9">
    <location>
        <begin position="150"/>
        <end position="314"/>
    </location>
</feature>
<keyword evidence="12" id="KW-1185">Reference proteome</keyword>
<keyword evidence="7" id="KW-0520">NAD</keyword>
<keyword evidence="6" id="KW-1278">Translocase</keyword>
<dbReference type="PANTHER" id="PTHR10160">
    <property type="entry name" value="NAD(P) TRANSHYDROGENASE"/>
    <property type="match status" value="1"/>
</dbReference>
<comment type="catalytic activity">
    <reaction evidence="8">
        <text>NAD(+) + NADPH + H(+)(in) = NADH + NADP(+) + H(+)(out)</text>
        <dbReference type="Rhea" id="RHEA:47992"/>
        <dbReference type="ChEBI" id="CHEBI:15378"/>
        <dbReference type="ChEBI" id="CHEBI:57540"/>
        <dbReference type="ChEBI" id="CHEBI:57783"/>
        <dbReference type="ChEBI" id="CHEBI:57945"/>
        <dbReference type="ChEBI" id="CHEBI:58349"/>
        <dbReference type="EC" id="7.1.1.1"/>
    </reaction>
</comment>
<keyword evidence="5" id="KW-0521">NADP</keyword>
<organism evidence="11 12">
    <name type="scientific">Pendulispora rubella</name>
    <dbReference type="NCBI Taxonomy" id="2741070"/>
    <lineage>
        <taxon>Bacteria</taxon>
        <taxon>Pseudomonadati</taxon>
        <taxon>Myxococcota</taxon>
        <taxon>Myxococcia</taxon>
        <taxon>Myxococcales</taxon>
        <taxon>Sorangiineae</taxon>
        <taxon>Pendulisporaceae</taxon>
        <taxon>Pendulispora</taxon>
    </lineage>
</organism>
<dbReference type="EMBL" id="CP089983">
    <property type="protein sequence ID" value="WXB08833.1"/>
    <property type="molecule type" value="Genomic_DNA"/>
</dbReference>
<dbReference type="CDD" id="cd05304">
    <property type="entry name" value="Rubrum_tdh"/>
    <property type="match status" value="1"/>
</dbReference>
<evidence type="ECO:0000313" key="12">
    <source>
        <dbReference type="Proteomes" id="UP001374803"/>
    </source>
</evidence>
<evidence type="ECO:0000259" key="10">
    <source>
        <dbReference type="SMART" id="SM01003"/>
    </source>
</evidence>
<evidence type="ECO:0000256" key="6">
    <source>
        <dbReference type="ARBA" id="ARBA00022967"/>
    </source>
</evidence>
<proteinExistence type="inferred from homology"/>
<dbReference type="Pfam" id="PF01262">
    <property type="entry name" value="AlaDh_PNT_C"/>
    <property type="match status" value="1"/>
</dbReference>
<dbReference type="Pfam" id="PF05222">
    <property type="entry name" value="AlaDh_PNT_N"/>
    <property type="match status" value="1"/>
</dbReference>
<evidence type="ECO:0000256" key="4">
    <source>
        <dbReference type="ARBA" id="ARBA00022741"/>
    </source>
</evidence>
<dbReference type="Gene3D" id="3.40.50.720">
    <property type="entry name" value="NAD(P)-binding Rossmann-like Domain"/>
    <property type="match status" value="2"/>
</dbReference>
<evidence type="ECO:0000256" key="5">
    <source>
        <dbReference type="ARBA" id="ARBA00022857"/>
    </source>
</evidence>
<dbReference type="InterPro" id="IPR007886">
    <property type="entry name" value="AlaDH/PNT_N"/>
</dbReference>
<accession>A0ABZ2LG06</accession>
<dbReference type="InterPro" id="IPR008143">
    <property type="entry name" value="Ala_DH/PNT_CS2"/>
</dbReference>
<dbReference type="Proteomes" id="UP001374803">
    <property type="component" value="Chromosome"/>
</dbReference>
<dbReference type="InterPro" id="IPR007698">
    <property type="entry name" value="AlaDH/PNT_NAD(H)-bd"/>
</dbReference>
<evidence type="ECO:0000256" key="2">
    <source>
        <dbReference type="ARBA" id="ARBA00005689"/>
    </source>
</evidence>
<evidence type="ECO:0000256" key="1">
    <source>
        <dbReference type="ARBA" id="ARBA00003943"/>
    </source>
</evidence>
<comment type="similarity">
    <text evidence="2">Belongs to the AlaDH/PNT family.</text>
</comment>
<dbReference type="SMART" id="SM01002">
    <property type="entry name" value="AlaDh_PNT_C"/>
    <property type="match status" value="1"/>
</dbReference>
<evidence type="ECO:0000256" key="7">
    <source>
        <dbReference type="ARBA" id="ARBA00023027"/>
    </source>
</evidence>
<keyword evidence="11" id="KW-0560">Oxidoreductase</keyword>
<dbReference type="NCBIfam" id="NF006942">
    <property type="entry name" value="PRK09424.1"/>
    <property type="match status" value="1"/>
</dbReference>
<protein>
    <recommendedName>
        <fullName evidence="3">proton-translocating NAD(P)(+) transhydrogenase</fullName>
        <ecNumber evidence="3">7.1.1.1</ecNumber>
    </recommendedName>
</protein>
<evidence type="ECO:0000256" key="8">
    <source>
        <dbReference type="ARBA" id="ARBA00048202"/>
    </source>
</evidence>
<evidence type="ECO:0000256" key="3">
    <source>
        <dbReference type="ARBA" id="ARBA00012943"/>
    </source>
</evidence>
<gene>
    <name evidence="11" type="ORF">LVJ94_16530</name>
</gene>
<evidence type="ECO:0000313" key="11">
    <source>
        <dbReference type="EMBL" id="WXB08833.1"/>
    </source>
</evidence>
<dbReference type="EC" id="7.1.1.1" evidence="3"/>
<dbReference type="InterPro" id="IPR036291">
    <property type="entry name" value="NAD(P)-bd_dom_sf"/>
</dbReference>
<dbReference type="PANTHER" id="PTHR10160:SF19">
    <property type="entry name" value="PROTON-TRANSLOCATING NAD(P)(+) TRANSHYDROGENASE"/>
    <property type="match status" value="1"/>
</dbReference>
<dbReference type="GO" id="GO:0016491">
    <property type="term" value="F:oxidoreductase activity"/>
    <property type="evidence" value="ECO:0007669"/>
    <property type="project" value="UniProtKB-KW"/>
</dbReference>
<dbReference type="SMART" id="SM01003">
    <property type="entry name" value="AlaDh_PNT_N"/>
    <property type="match status" value="1"/>
</dbReference>
<dbReference type="RefSeq" id="WP_394838508.1">
    <property type="nucleotide sequence ID" value="NZ_CP089929.1"/>
</dbReference>
<reference evidence="11" key="1">
    <citation type="submission" date="2021-12" db="EMBL/GenBank/DDBJ databases">
        <title>Discovery of the Pendulisporaceae a myxobacterial family with distinct sporulation behavior and unique specialized metabolism.</title>
        <authorList>
            <person name="Garcia R."/>
            <person name="Popoff A."/>
            <person name="Bader C.D."/>
            <person name="Loehr J."/>
            <person name="Walesch S."/>
            <person name="Walt C."/>
            <person name="Boldt J."/>
            <person name="Bunk B."/>
            <person name="Haeckl F.J.F.P.J."/>
            <person name="Gunesch A.P."/>
            <person name="Birkelbach J."/>
            <person name="Nuebel U."/>
            <person name="Pietschmann T."/>
            <person name="Bach T."/>
            <person name="Mueller R."/>
        </authorList>
    </citation>
    <scope>NUCLEOTIDE SEQUENCE</scope>
    <source>
        <strain evidence="11">MSr11367</strain>
    </source>
</reference>
<keyword evidence="4" id="KW-0547">Nucleotide-binding</keyword>
<feature type="domain" description="Alanine dehydrogenase/pyridine nucleotide transhydrogenase N-terminal" evidence="10">
    <location>
        <begin position="4"/>
        <end position="141"/>
    </location>
</feature>
<dbReference type="SUPFAM" id="SSF51735">
    <property type="entry name" value="NAD(P)-binding Rossmann-fold domains"/>
    <property type="match status" value="1"/>
</dbReference>
<name>A0ABZ2LG06_9BACT</name>
<evidence type="ECO:0000259" key="9">
    <source>
        <dbReference type="SMART" id="SM01002"/>
    </source>
</evidence>
<dbReference type="PROSITE" id="PS00837">
    <property type="entry name" value="ALADH_PNT_2"/>
    <property type="match status" value="1"/>
</dbReference>
<sequence>MRVGVPREVTPGEKRVPLMADSVKRLAPKKIDVSIERGAGTGSCVSDDEFRAGGATVEDSGDALYASSDVVVRLRLPTVESIARLREGSALVSPLFPLQAQNAPLVRALAERKVTTIAVDMIPRTTVAQMMDVLSSQATIAGYYAVLMAAAALPKFFPMLMTAAGTIAPSRVLILGAGVAGLQAIGTARRLGAVVEAFDVRRVVKEQVESLGARFVEVDSDEDAQTAGGYAKETSEAYKAKQAEAIARHVQKADVVISTALIPGQRAPILVTEDMVKSMRPGSVIVDLAAEQQGNCALTEPGKSIVVHGVNILGELDLPSKVAIHASQMYARNMEKLLLHLCKSDGKDSALHLDPENEITRGCLITHAGDVVHPKVKERL</sequence>